<sequence length="82" mass="9909">MTAKQLLKTLQFSSPRIIYIINYQNKLKALRCPFEVRVIKPVKEFTIGQELTVDRIWNTEKLDTVFEINGEFYQYHYFDFIL</sequence>
<organism evidence="1 2">
    <name type="scientific">Pontimicrobium aquaticum</name>
    <dbReference type="NCBI Taxonomy" id="2565367"/>
    <lineage>
        <taxon>Bacteria</taxon>
        <taxon>Pseudomonadati</taxon>
        <taxon>Bacteroidota</taxon>
        <taxon>Flavobacteriia</taxon>
        <taxon>Flavobacteriales</taxon>
        <taxon>Flavobacteriaceae</taxon>
        <taxon>Pontimicrobium</taxon>
    </lineage>
</organism>
<proteinExistence type="predicted"/>
<name>A0A4V5LQB7_9FLAO</name>
<comment type="caution">
    <text evidence="1">The sequence shown here is derived from an EMBL/GenBank/DDBJ whole genome shotgun (WGS) entry which is preliminary data.</text>
</comment>
<dbReference type="OrthoDB" id="1366221at2"/>
<accession>A0A4V5LQB7</accession>
<dbReference type="EMBL" id="SUPL01000005">
    <property type="protein sequence ID" value="TJY34829.1"/>
    <property type="molecule type" value="Genomic_DNA"/>
</dbReference>
<evidence type="ECO:0000313" key="1">
    <source>
        <dbReference type="EMBL" id="TJY34829.1"/>
    </source>
</evidence>
<dbReference type="AlphaFoldDB" id="A0A4V5LQB7"/>
<reference evidence="1 2" key="1">
    <citation type="submission" date="2019-04" db="EMBL/GenBank/DDBJ databases">
        <title>Lacinutrix sp. nov., isolated from marine water.</title>
        <authorList>
            <person name="Kim W."/>
        </authorList>
    </citation>
    <scope>NUCLEOTIDE SEQUENCE [LARGE SCALE GENOMIC DNA]</scope>
    <source>
        <strain evidence="1 2">CAU 1491</strain>
    </source>
</reference>
<evidence type="ECO:0000313" key="2">
    <source>
        <dbReference type="Proteomes" id="UP000307657"/>
    </source>
</evidence>
<gene>
    <name evidence="1" type="ORF">E5167_11030</name>
</gene>
<dbReference type="RefSeq" id="WP_136844020.1">
    <property type="nucleotide sequence ID" value="NZ_SUPL01000005.1"/>
</dbReference>
<keyword evidence="2" id="KW-1185">Reference proteome</keyword>
<dbReference type="Proteomes" id="UP000307657">
    <property type="component" value="Unassembled WGS sequence"/>
</dbReference>
<protein>
    <submittedName>
        <fullName evidence="1">Uncharacterized protein</fullName>
    </submittedName>
</protein>